<dbReference type="Pfam" id="PF00440">
    <property type="entry name" value="TetR_N"/>
    <property type="match status" value="1"/>
</dbReference>
<dbReference type="EMBL" id="QDKH01000009">
    <property type="protein sequence ID" value="PWC16434.1"/>
    <property type="molecule type" value="Genomic_DNA"/>
</dbReference>
<keyword evidence="1" id="KW-0805">Transcription regulation</keyword>
<accession>A0A2U1U4C5</accession>
<dbReference type="Gene3D" id="1.10.357.10">
    <property type="entry name" value="Tetracycline Repressor, domain 2"/>
    <property type="match status" value="1"/>
</dbReference>
<evidence type="ECO:0000313" key="6">
    <source>
        <dbReference type="EMBL" id="PWC16434.1"/>
    </source>
</evidence>
<dbReference type="Proteomes" id="UP000296159">
    <property type="component" value="Unassembled WGS sequence"/>
</dbReference>
<sequence length="184" mass="19811">MIHIKKNRSDAVRHRAILLDAAARVFARQGAHVPLDAVVAAAGMGRATLYRHFPDRTALLLALFDRDIAPVLNAGKGVPPGEVLLAMLTEIGRVTHREPSLEAAWRAIEPSHPGMQARRRDLLARFEKPLADAIAAGKVRADLTLDDVVSVGRMIASATRLAQDDAAAGARILDLALNGVRSRD</sequence>
<dbReference type="PANTHER" id="PTHR30055">
    <property type="entry name" value="HTH-TYPE TRANSCRIPTIONAL REGULATOR RUTR"/>
    <property type="match status" value="1"/>
</dbReference>
<dbReference type="SUPFAM" id="SSF48498">
    <property type="entry name" value="Tetracyclin repressor-like, C-terminal domain"/>
    <property type="match status" value="1"/>
</dbReference>
<keyword evidence="7" id="KW-1185">Reference proteome</keyword>
<dbReference type="PROSITE" id="PS50977">
    <property type="entry name" value="HTH_TETR_2"/>
    <property type="match status" value="1"/>
</dbReference>
<dbReference type="PANTHER" id="PTHR30055:SF234">
    <property type="entry name" value="HTH-TYPE TRANSCRIPTIONAL REGULATOR BETI"/>
    <property type="match status" value="1"/>
</dbReference>
<evidence type="ECO:0000313" key="7">
    <source>
        <dbReference type="Proteomes" id="UP000296159"/>
    </source>
</evidence>
<name>A0A2U1U4C5_9GAMM</name>
<reference evidence="6 7" key="1">
    <citation type="submission" date="2018-04" db="EMBL/GenBank/DDBJ databases">
        <title>Brenneria corticis sp.nov.</title>
        <authorList>
            <person name="Li Y."/>
        </authorList>
    </citation>
    <scope>NUCLEOTIDE SEQUENCE [LARGE SCALE GENOMIC DNA]</scope>
    <source>
        <strain evidence="6 7">CFCC 11842</strain>
    </source>
</reference>
<dbReference type="InterPro" id="IPR001647">
    <property type="entry name" value="HTH_TetR"/>
</dbReference>
<dbReference type="GO" id="GO:0000976">
    <property type="term" value="F:transcription cis-regulatory region binding"/>
    <property type="evidence" value="ECO:0007669"/>
    <property type="project" value="TreeGrafter"/>
</dbReference>
<evidence type="ECO:0000256" key="4">
    <source>
        <dbReference type="PROSITE-ProRule" id="PRU00335"/>
    </source>
</evidence>
<dbReference type="InterPro" id="IPR050109">
    <property type="entry name" value="HTH-type_TetR-like_transc_reg"/>
</dbReference>
<proteinExistence type="predicted"/>
<evidence type="ECO:0000256" key="2">
    <source>
        <dbReference type="ARBA" id="ARBA00023125"/>
    </source>
</evidence>
<dbReference type="AlphaFoldDB" id="A0A2U1U4C5"/>
<keyword evidence="2 4" id="KW-0238">DNA-binding</keyword>
<keyword evidence="3" id="KW-0804">Transcription</keyword>
<dbReference type="InterPro" id="IPR036271">
    <property type="entry name" value="Tet_transcr_reg_TetR-rel_C_sf"/>
</dbReference>
<dbReference type="GO" id="GO:0003700">
    <property type="term" value="F:DNA-binding transcription factor activity"/>
    <property type="evidence" value="ECO:0007669"/>
    <property type="project" value="TreeGrafter"/>
</dbReference>
<comment type="caution">
    <text evidence="6">The sequence shown here is derived from an EMBL/GenBank/DDBJ whole genome shotgun (WGS) entry which is preliminary data.</text>
</comment>
<dbReference type="InterPro" id="IPR049445">
    <property type="entry name" value="TetR_SbtR-like_C"/>
</dbReference>
<dbReference type="InterPro" id="IPR009057">
    <property type="entry name" value="Homeodomain-like_sf"/>
</dbReference>
<evidence type="ECO:0000259" key="5">
    <source>
        <dbReference type="PROSITE" id="PS50977"/>
    </source>
</evidence>
<dbReference type="Pfam" id="PF21597">
    <property type="entry name" value="TetR_C_43"/>
    <property type="match status" value="1"/>
</dbReference>
<feature type="DNA-binding region" description="H-T-H motif" evidence="4">
    <location>
        <begin position="34"/>
        <end position="53"/>
    </location>
</feature>
<dbReference type="PRINTS" id="PR00455">
    <property type="entry name" value="HTHTETR"/>
</dbReference>
<feature type="domain" description="HTH tetR-type" evidence="5">
    <location>
        <begin position="12"/>
        <end position="71"/>
    </location>
</feature>
<organism evidence="6 7">
    <name type="scientific">Brenneria corticis</name>
    <dbReference type="NCBI Taxonomy" id="2173106"/>
    <lineage>
        <taxon>Bacteria</taxon>
        <taxon>Pseudomonadati</taxon>
        <taxon>Pseudomonadota</taxon>
        <taxon>Gammaproteobacteria</taxon>
        <taxon>Enterobacterales</taxon>
        <taxon>Pectobacteriaceae</taxon>
        <taxon>Brenneria</taxon>
    </lineage>
</organism>
<gene>
    <name evidence="6" type="ORF">DDT56_10200</name>
</gene>
<evidence type="ECO:0000256" key="1">
    <source>
        <dbReference type="ARBA" id="ARBA00023015"/>
    </source>
</evidence>
<dbReference type="RefSeq" id="WP_136166327.1">
    <property type="nucleotide sequence ID" value="NZ_KZ819077.1"/>
</dbReference>
<protein>
    <submittedName>
        <fullName evidence="6">TetR/AcrR family transcriptional regulator</fullName>
    </submittedName>
</protein>
<dbReference type="SUPFAM" id="SSF46689">
    <property type="entry name" value="Homeodomain-like"/>
    <property type="match status" value="1"/>
</dbReference>
<evidence type="ECO:0000256" key="3">
    <source>
        <dbReference type="ARBA" id="ARBA00023163"/>
    </source>
</evidence>